<evidence type="ECO:0000313" key="8">
    <source>
        <dbReference type="EMBL" id="SPC24609.1"/>
    </source>
</evidence>
<dbReference type="InterPro" id="IPR011701">
    <property type="entry name" value="MFS"/>
</dbReference>
<feature type="domain" description="Major facilitator superfamily (MFS) profile" evidence="6">
    <location>
        <begin position="14"/>
        <end position="413"/>
    </location>
</feature>
<keyword evidence="4 5" id="KW-0472">Membrane</keyword>
<evidence type="ECO:0000256" key="1">
    <source>
        <dbReference type="ARBA" id="ARBA00004141"/>
    </source>
</evidence>
<feature type="transmembrane region" description="Helical" evidence="5">
    <location>
        <begin position="225"/>
        <end position="245"/>
    </location>
</feature>
<feature type="transmembrane region" description="Helical" evidence="5">
    <location>
        <begin position="257"/>
        <end position="277"/>
    </location>
</feature>
<dbReference type="GO" id="GO:0016020">
    <property type="term" value="C:membrane"/>
    <property type="evidence" value="ECO:0007669"/>
    <property type="project" value="UniProtKB-SubCell"/>
</dbReference>
<dbReference type="Pfam" id="PF07690">
    <property type="entry name" value="MFS_1"/>
    <property type="match status" value="1"/>
</dbReference>
<protein>
    <submittedName>
        <fullName evidence="7">Major facilitator superfamily MFS_1</fullName>
    </submittedName>
</protein>
<comment type="subcellular location">
    <subcellularLocation>
        <location evidence="1">Membrane</location>
        <topology evidence="1">Multi-pass membrane protein</topology>
    </subcellularLocation>
</comment>
<feature type="transmembrane region" description="Helical" evidence="5">
    <location>
        <begin position="168"/>
        <end position="187"/>
    </location>
</feature>
<evidence type="ECO:0000313" key="9">
    <source>
        <dbReference type="Proteomes" id="UP000256862"/>
    </source>
</evidence>
<dbReference type="Gene3D" id="1.20.1250.20">
    <property type="entry name" value="MFS general substrate transporter like domains"/>
    <property type="match status" value="2"/>
</dbReference>
<dbReference type="AlphaFoldDB" id="A0A375FLJ8"/>
<dbReference type="GeneID" id="303489021"/>
<geneLocation type="plasmid" evidence="9">
    <name>co2235_mp</name>
</geneLocation>
<dbReference type="PANTHER" id="PTHR11662:SF450">
    <property type="entry name" value="BLR1003 PROTEIN"/>
    <property type="match status" value="1"/>
</dbReference>
<accession>A0A375FLJ8</accession>
<dbReference type="EMBL" id="OGUS01000084">
    <property type="protein sequence ID" value="SPC07598.1"/>
    <property type="molecule type" value="Genomic_DNA"/>
</dbReference>
<feature type="transmembrane region" description="Helical" evidence="5">
    <location>
        <begin position="52"/>
        <end position="72"/>
    </location>
</feature>
<feature type="transmembrane region" description="Helical" evidence="5">
    <location>
        <begin position="293"/>
        <end position="315"/>
    </location>
</feature>
<feature type="transmembrane region" description="Helical" evidence="5">
    <location>
        <begin position="105"/>
        <end position="127"/>
    </location>
</feature>
<evidence type="ECO:0000313" key="7">
    <source>
        <dbReference type="EMBL" id="SPC07598.1"/>
    </source>
</evidence>
<feature type="transmembrane region" description="Helical" evidence="5">
    <location>
        <begin position="12"/>
        <end position="32"/>
    </location>
</feature>
<sequence>MSRIQNANLRGWVITIMLALFMVINFMDKAILGIVAKPLMAELHISPSEFGMIASSFFLLFSISAIGFGFVANRVSSKVLLLVCAGIWGISQFPLAFTASVPLLYFSRILLGAGEGPAYPLALHACYKWFRNDRRNLPSAIIFQGVTVGLLISGPLLTYVLVRWSWHAAFMTLGIASLVWMVLWMLLGAEGHVGSEDKVVGAQQASVHVSYGTLLTDRTFLANMLLYWTTYWIFSVMFTWVPSYLGTVMHYDATATGWMFMLFTAFNIPIVLGGSWLSERMLKRGVASVRARAWLTCAFALAGGVLICVSVYGVQQPLLKVILLAVGCNLPQITFVLSSTIVAEIVPDSQRSGMMSINSALATTGGLVAPALMGKLIQGASTPGIGYDNGFVLAGVLSVIASVIGFCVINPEASKRRFAARSVRRGPVGADPRAVLAD</sequence>
<dbReference type="Proteomes" id="UP000256862">
    <property type="component" value="Plasmid CO2235_mp"/>
</dbReference>
<keyword evidence="2 5" id="KW-0812">Transmembrane</keyword>
<dbReference type="RefSeq" id="WP_232353447.1">
    <property type="nucleotide sequence ID" value="NZ_CP032518.1"/>
</dbReference>
<dbReference type="EMBL" id="OGUS01000143">
    <property type="protein sequence ID" value="SPC24609.1"/>
    <property type="molecule type" value="Genomic_DNA"/>
</dbReference>
<evidence type="ECO:0000256" key="5">
    <source>
        <dbReference type="SAM" id="Phobius"/>
    </source>
</evidence>
<dbReference type="SUPFAM" id="SSF103473">
    <property type="entry name" value="MFS general substrate transporter"/>
    <property type="match status" value="1"/>
</dbReference>
<reference evidence="7 9" key="1">
    <citation type="submission" date="2018-01" db="EMBL/GenBank/DDBJ databases">
        <authorList>
            <person name="Clerissi C."/>
        </authorList>
    </citation>
    <scope>NUCLEOTIDE SEQUENCE</scope>
    <source>
        <strain evidence="7">Cupriavidus oxalaticus LMG 2235</strain>
        <plasmid evidence="9">co2235_mp</plasmid>
    </source>
</reference>
<dbReference type="PANTHER" id="PTHR11662">
    <property type="entry name" value="SOLUTE CARRIER FAMILY 17"/>
    <property type="match status" value="1"/>
</dbReference>
<proteinExistence type="predicted"/>
<evidence type="ECO:0000256" key="2">
    <source>
        <dbReference type="ARBA" id="ARBA00022692"/>
    </source>
</evidence>
<feature type="transmembrane region" description="Helical" evidence="5">
    <location>
        <begin position="389"/>
        <end position="409"/>
    </location>
</feature>
<evidence type="ECO:0000256" key="4">
    <source>
        <dbReference type="ARBA" id="ARBA00023136"/>
    </source>
</evidence>
<feature type="transmembrane region" description="Helical" evidence="5">
    <location>
        <begin position="79"/>
        <end position="99"/>
    </location>
</feature>
<dbReference type="InterPro" id="IPR050382">
    <property type="entry name" value="MFS_Na/Anion_cotransporter"/>
</dbReference>
<dbReference type="InterPro" id="IPR020846">
    <property type="entry name" value="MFS_dom"/>
</dbReference>
<dbReference type="GO" id="GO:0022857">
    <property type="term" value="F:transmembrane transporter activity"/>
    <property type="evidence" value="ECO:0007669"/>
    <property type="project" value="InterPro"/>
</dbReference>
<evidence type="ECO:0000259" key="6">
    <source>
        <dbReference type="PROSITE" id="PS50850"/>
    </source>
</evidence>
<gene>
    <name evidence="8" type="ORF">CO2235_MP80450</name>
    <name evidence="7" type="ORF">CO2235_U770040</name>
</gene>
<feature type="transmembrane region" description="Helical" evidence="5">
    <location>
        <begin position="139"/>
        <end position="162"/>
    </location>
</feature>
<feature type="transmembrane region" description="Helical" evidence="5">
    <location>
        <begin position="321"/>
        <end position="343"/>
    </location>
</feature>
<feature type="transmembrane region" description="Helical" evidence="5">
    <location>
        <begin position="355"/>
        <end position="377"/>
    </location>
</feature>
<keyword evidence="3 5" id="KW-1133">Transmembrane helix</keyword>
<dbReference type="InterPro" id="IPR036259">
    <property type="entry name" value="MFS_trans_sf"/>
</dbReference>
<reference evidence="9" key="2">
    <citation type="submission" date="2018-01" db="EMBL/GenBank/DDBJ databases">
        <authorList>
            <person name="Gaut B.S."/>
            <person name="Morton B.R."/>
            <person name="Clegg M.T."/>
            <person name="Duvall M.R."/>
        </authorList>
    </citation>
    <scope>NUCLEOTIDE SEQUENCE [LARGE SCALE GENOMIC DNA]</scope>
</reference>
<organism evidence="7 9">
    <name type="scientific">Cupriavidus oxalaticus</name>
    <dbReference type="NCBI Taxonomy" id="96344"/>
    <lineage>
        <taxon>Bacteria</taxon>
        <taxon>Pseudomonadati</taxon>
        <taxon>Pseudomonadota</taxon>
        <taxon>Betaproteobacteria</taxon>
        <taxon>Burkholderiales</taxon>
        <taxon>Burkholderiaceae</taxon>
        <taxon>Cupriavidus</taxon>
    </lineage>
</organism>
<evidence type="ECO:0000256" key="3">
    <source>
        <dbReference type="ARBA" id="ARBA00022989"/>
    </source>
</evidence>
<name>A0A375FLJ8_9BURK</name>
<dbReference type="PROSITE" id="PS50850">
    <property type="entry name" value="MFS"/>
    <property type="match status" value="1"/>
</dbReference>
<comment type="caution">
    <text evidence="7">The sequence shown here is derived from an EMBL/GenBank/DDBJ whole genome shotgun (WGS) entry which is preliminary data.</text>
</comment>